<reference evidence="1 2" key="1">
    <citation type="submission" date="2024-04" db="EMBL/GenBank/DDBJ databases">
        <authorList>
            <person name="Rising A."/>
            <person name="Reimegard J."/>
            <person name="Sonavane S."/>
            <person name="Akerstrom W."/>
            <person name="Nylinder S."/>
            <person name="Hedman E."/>
            <person name="Kallberg Y."/>
        </authorList>
    </citation>
    <scope>NUCLEOTIDE SEQUENCE [LARGE SCALE GENOMIC DNA]</scope>
</reference>
<evidence type="ECO:0000313" key="1">
    <source>
        <dbReference type="EMBL" id="CAL1276127.1"/>
    </source>
</evidence>
<dbReference type="AlphaFoldDB" id="A0AAV1ZWD2"/>
<name>A0AAV1ZWD2_9ARAC</name>
<dbReference type="EMBL" id="CAXIEN010000091">
    <property type="protein sequence ID" value="CAL1276127.1"/>
    <property type="molecule type" value="Genomic_DNA"/>
</dbReference>
<dbReference type="Proteomes" id="UP001497382">
    <property type="component" value="Unassembled WGS sequence"/>
</dbReference>
<evidence type="ECO:0000313" key="2">
    <source>
        <dbReference type="Proteomes" id="UP001497382"/>
    </source>
</evidence>
<sequence length="137" mass="15755">DDGNLNFEELDKCFRIVTCDLGDEAFEVTRQCYNILEEENFKFVVNMVKQSAEKAGMQLVADNLDGLHGEYCAFTDEQKTTMYEYNTKPLMDELGAICSNFKKRKQCKNFKSFLRCALDFMGKFVSEGKCQVTGFIE</sequence>
<accession>A0AAV1ZWD2</accession>
<proteinExistence type="predicted"/>
<keyword evidence="2" id="KW-1185">Reference proteome</keyword>
<feature type="non-terminal residue" evidence="1">
    <location>
        <position position="1"/>
    </location>
</feature>
<gene>
    <name evidence="1" type="ORF">LARSCL_LOCUS8466</name>
</gene>
<comment type="caution">
    <text evidence="1">The sequence shown here is derived from an EMBL/GenBank/DDBJ whole genome shotgun (WGS) entry which is preliminary data.</text>
</comment>
<protein>
    <submittedName>
        <fullName evidence="1">Uncharacterized protein</fullName>
    </submittedName>
</protein>
<organism evidence="1 2">
    <name type="scientific">Larinioides sclopetarius</name>
    <dbReference type="NCBI Taxonomy" id="280406"/>
    <lineage>
        <taxon>Eukaryota</taxon>
        <taxon>Metazoa</taxon>
        <taxon>Ecdysozoa</taxon>
        <taxon>Arthropoda</taxon>
        <taxon>Chelicerata</taxon>
        <taxon>Arachnida</taxon>
        <taxon>Araneae</taxon>
        <taxon>Araneomorphae</taxon>
        <taxon>Entelegynae</taxon>
        <taxon>Araneoidea</taxon>
        <taxon>Araneidae</taxon>
        <taxon>Larinioides</taxon>
    </lineage>
</organism>